<dbReference type="GO" id="GO:0016787">
    <property type="term" value="F:hydrolase activity"/>
    <property type="evidence" value="ECO:0007669"/>
    <property type="project" value="UniProtKB-KW"/>
</dbReference>
<evidence type="ECO:0000256" key="2">
    <source>
        <dbReference type="ARBA" id="ARBA00022840"/>
    </source>
</evidence>
<accession>A0A2Z4AID6</accession>
<dbReference type="Pfam" id="PF23139">
    <property type="entry name" value="OB_YrrC"/>
    <property type="match status" value="1"/>
</dbReference>
<keyword evidence="5" id="KW-0378">Hydrolase</keyword>
<name>A0A2Z4AID6_9BACT</name>
<dbReference type="InterPro" id="IPR027417">
    <property type="entry name" value="P-loop_NTPase"/>
</dbReference>
<dbReference type="PANTHER" id="PTHR43788:SF6">
    <property type="entry name" value="DNA HELICASE B"/>
    <property type="match status" value="1"/>
</dbReference>
<keyword evidence="5" id="KW-0347">Helicase</keyword>
<dbReference type="CDD" id="cd17933">
    <property type="entry name" value="DEXSc_RecD-like"/>
    <property type="match status" value="1"/>
</dbReference>
<dbReference type="KEGG" id="mtar:DF168_01064"/>
<reference evidence="5 6" key="1">
    <citation type="submission" date="2018-06" db="EMBL/GenBank/DDBJ databases">
        <title>Draft Genome Sequence of a Novel Marine Bacterium Related to the Verrucomicrobia.</title>
        <authorList>
            <person name="Vosseberg J."/>
            <person name="Martijn J."/>
            <person name="Ettema T.J.G."/>
        </authorList>
    </citation>
    <scope>NUCLEOTIDE SEQUENCE [LARGE SCALE GENOMIC DNA]</scope>
    <source>
        <strain evidence="5">TARA_B100001123</strain>
    </source>
</reference>
<proteinExistence type="inferred from homology"/>
<dbReference type="GO" id="GO:0043139">
    <property type="term" value="F:5'-3' DNA helicase activity"/>
    <property type="evidence" value="ECO:0007669"/>
    <property type="project" value="InterPro"/>
</dbReference>
<dbReference type="SUPFAM" id="SSF52540">
    <property type="entry name" value="P-loop containing nucleoside triphosphate hydrolases"/>
    <property type="match status" value="1"/>
</dbReference>
<dbReference type="InterPro" id="IPR010994">
    <property type="entry name" value="RuvA_2-like"/>
</dbReference>
<dbReference type="SUPFAM" id="SSF47781">
    <property type="entry name" value="RuvA domain 2-like"/>
    <property type="match status" value="1"/>
</dbReference>
<dbReference type="GO" id="GO:0006281">
    <property type="term" value="P:DNA repair"/>
    <property type="evidence" value="ECO:0007669"/>
    <property type="project" value="InterPro"/>
</dbReference>
<feature type="domain" description="AAA+ ATPase" evidence="4">
    <location>
        <begin position="337"/>
        <end position="478"/>
    </location>
</feature>
<dbReference type="InterPro" id="IPR041451">
    <property type="entry name" value="RecD2_SH13"/>
</dbReference>
<dbReference type="InterPro" id="IPR055446">
    <property type="entry name" value="RecD2_N_OB"/>
</dbReference>
<evidence type="ECO:0000259" key="4">
    <source>
        <dbReference type="SMART" id="SM00382"/>
    </source>
</evidence>
<dbReference type="NCBIfam" id="TIGR01448">
    <property type="entry name" value="recD_rel"/>
    <property type="match status" value="1"/>
</dbReference>
<dbReference type="GO" id="GO:0005524">
    <property type="term" value="F:ATP binding"/>
    <property type="evidence" value="ECO:0007669"/>
    <property type="project" value="UniProtKB-KW"/>
</dbReference>
<dbReference type="InterPro" id="IPR003593">
    <property type="entry name" value="AAA+_ATPase"/>
</dbReference>
<protein>
    <submittedName>
        <fullName evidence="5">ATP-dependent RecD-like DNA helicase</fullName>
        <ecNumber evidence="5">3.6.4.12</ecNumber>
    </submittedName>
</protein>
<dbReference type="GO" id="GO:0009338">
    <property type="term" value="C:exodeoxyribonuclease V complex"/>
    <property type="evidence" value="ECO:0007669"/>
    <property type="project" value="TreeGrafter"/>
</dbReference>
<dbReference type="EC" id="3.6.4.12" evidence="5"/>
<dbReference type="InterPro" id="IPR027785">
    <property type="entry name" value="UvrD-like_helicase_C"/>
</dbReference>
<dbReference type="Gene3D" id="2.30.30.940">
    <property type="match status" value="1"/>
</dbReference>
<evidence type="ECO:0000256" key="1">
    <source>
        <dbReference type="ARBA" id="ARBA00022741"/>
    </source>
</evidence>
<dbReference type="Pfam" id="PF14490">
    <property type="entry name" value="HHH_RecD2"/>
    <property type="match status" value="1"/>
</dbReference>
<dbReference type="GO" id="GO:0017116">
    <property type="term" value="F:single-stranded DNA helicase activity"/>
    <property type="evidence" value="ECO:0007669"/>
    <property type="project" value="TreeGrafter"/>
</dbReference>
<feature type="domain" description="Helix-hairpin-helix DNA-binding motif class 1" evidence="3">
    <location>
        <begin position="187"/>
        <end position="206"/>
    </location>
</feature>
<dbReference type="GO" id="GO:0003677">
    <property type="term" value="F:DNA binding"/>
    <property type="evidence" value="ECO:0007669"/>
    <property type="project" value="InterPro"/>
</dbReference>
<dbReference type="InterPro" id="IPR003583">
    <property type="entry name" value="Hlx-hairpin-Hlx_DNA-bd_motif"/>
</dbReference>
<dbReference type="InterPro" id="IPR006345">
    <property type="entry name" value="RecD2"/>
</dbReference>
<keyword evidence="1" id="KW-0547">Nucleotide-binding</keyword>
<evidence type="ECO:0000313" key="6">
    <source>
        <dbReference type="Proteomes" id="UP000247465"/>
    </source>
</evidence>
<evidence type="ECO:0000259" key="3">
    <source>
        <dbReference type="SMART" id="SM00278"/>
    </source>
</evidence>
<dbReference type="Pfam" id="PF13538">
    <property type="entry name" value="UvrD_C_2"/>
    <property type="match status" value="1"/>
</dbReference>
<dbReference type="EMBL" id="CP029803">
    <property type="protein sequence ID" value="AWT59867.1"/>
    <property type="molecule type" value="Genomic_DNA"/>
</dbReference>
<dbReference type="HAMAP" id="MF_01488">
    <property type="entry name" value="RecD2"/>
    <property type="match status" value="1"/>
</dbReference>
<dbReference type="Gene3D" id="1.10.10.2220">
    <property type="match status" value="1"/>
</dbReference>
<dbReference type="Pfam" id="PF14520">
    <property type="entry name" value="HHH_5"/>
    <property type="match status" value="1"/>
</dbReference>
<keyword evidence="2" id="KW-0067">ATP-binding</keyword>
<organism evidence="5 6">
    <name type="scientific">Candidatus Moanibacter tarae</name>
    <dbReference type="NCBI Taxonomy" id="2200854"/>
    <lineage>
        <taxon>Bacteria</taxon>
        <taxon>Pseudomonadati</taxon>
        <taxon>Verrucomicrobiota</taxon>
        <taxon>Opitutia</taxon>
        <taxon>Puniceicoccales</taxon>
        <taxon>Puniceicoccales incertae sedis</taxon>
        <taxon>Candidatus Moanibacter</taxon>
    </lineage>
</organism>
<feature type="domain" description="Helix-hairpin-helix DNA-binding motif class 1" evidence="3">
    <location>
        <begin position="123"/>
        <end position="142"/>
    </location>
</feature>
<dbReference type="SMART" id="SM00382">
    <property type="entry name" value="AAA"/>
    <property type="match status" value="1"/>
</dbReference>
<dbReference type="CDD" id="cd18809">
    <property type="entry name" value="SF1_C_RecD"/>
    <property type="match status" value="1"/>
</dbReference>
<evidence type="ECO:0000313" key="5">
    <source>
        <dbReference type="EMBL" id="AWT59867.1"/>
    </source>
</evidence>
<dbReference type="Gene3D" id="3.40.50.300">
    <property type="entry name" value="P-loop containing nucleotide triphosphate hydrolases"/>
    <property type="match status" value="2"/>
</dbReference>
<dbReference type="Gene3D" id="1.10.150.20">
    <property type="entry name" value="5' to 3' exonuclease, C-terminal subdomain"/>
    <property type="match status" value="1"/>
</dbReference>
<dbReference type="Proteomes" id="UP000247465">
    <property type="component" value="Chromosome"/>
</dbReference>
<dbReference type="SMART" id="SM00278">
    <property type="entry name" value="HhH1"/>
    <property type="match status" value="2"/>
</dbReference>
<dbReference type="Pfam" id="PF13245">
    <property type="entry name" value="AAA_19"/>
    <property type="match status" value="1"/>
</dbReference>
<dbReference type="Pfam" id="PF18335">
    <property type="entry name" value="SH3_13"/>
    <property type="match status" value="1"/>
</dbReference>
<dbReference type="PANTHER" id="PTHR43788">
    <property type="entry name" value="DNA2/NAM7 HELICASE FAMILY MEMBER"/>
    <property type="match status" value="1"/>
</dbReference>
<sequence>MKTKNKNELQGILERIIFLNDESQFCIGEFKSSKEGKNLTIKGTLPGVQCGETLHLHGHWERHPKHGDQFNVTQFKSILPSTVYGIRKYLGSGLVPGIGKVYADKIVDRFGTDTLRIISEESARLKEVSGIGQKRIQAIRSNWIEQEALRDVMTFLQTYGVSVAQCLRIVRRYGPSAKRIVREEPYKVARDIPGIGFKSADKIAINIGFANDSMERIEAGIHYALQSLEDEGHTGFPFDSLATHAAELLQTKIDSVRSCLASLIEKTELVFSSNQPLVQLPTLDQAERTIAKAIHKISTGPSHYPGIKVEIAINWAQERARIPFAEDQKHAIRTALTEKVSIITGGPGTGKTTILRAVVEILKAKKVNVLLASPTGRAAQRMSEATGSSAQTIHRLLKFDPAKGRFSVNQSSPLNADLLIVDEVSMLDCRLAAALLQSIPSYAHLVLVGDIDQLPSVGAGNILTDLITSKSIPVTLLSTIFRQKEKSEIIKVAYRILKGNPSPPRPRTGLSSPHLNEDLQFLKTTSPQECVELIADICKNFISTQTNYDPLMDVQVLAPLHKGIAGIRNLNLELQARLNPNDNGLYTGNTRFLIGDKVIQTRNNYDKSIFNGDIGKVVSIEHDENRLTVAFINETVVLDRFDISDLQLAYTTSVHKAQGSEFPIVIIPLLKQHYIMLQRNLLYTAITRGKNKVIIVGDPAAYAIAVNNKQSATRFTGLRSIIEKWEE</sequence>
<gene>
    <name evidence="5" type="primary">recD2</name>
    <name evidence="5" type="ORF">DF168_01064</name>
</gene>
<dbReference type="GO" id="GO:0006310">
    <property type="term" value="P:DNA recombination"/>
    <property type="evidence" value="ECO:0007669"/>
    <property type="project" value="InterPro"/>
</dbReference>
<dbReference type="AlphaFoldDB" id="A0A2Z4AID6"/>
<dbReference type="InterPro" id="IPR029493">
    <property type="entry name" value="RecD2-like_HHH"/>
</dbReference>
<dbReference type="InterPro" id="IPR050534">
    <property type="entry name" value="Coronavir_polyprotein_1ab"/>
</dbReference>